<sequence>MVVNIKDGANYAPTGEAEKVVAPGEFLFAAAFLDHGHIYGQTNGLVDAGATLKYVYDPDPYKVARFVEAYPSVTVAHSFQQILDDPALKLVNAAAVPNERAGIGVQVMESGKDYFTDKSPFTSLEQLAIVKEAVVSSGQKYAVYYAERVHNDAAWRAGELIAGGAIGRVLQVLNLAPHRLAKNTRPDWFFNKQCYGGILTDIGSHQVEQFLTYADCSTATVNFARVENFGHPDKPDLEDFGEMSLTGDNGASFYTRVDWYTPDGLRTWGDGRTFIVGTEGTIELRKYLDVTGQAPSSTLILVNGAGESTEECLNKTGFPFFGQLIVDCIQRTENAMSQDHAFKAAEISMLAQNTADGRRCG</sequence>
<proteinExistence type="predicted"/>
<keyword evidence="4" id="KW-1185">Reference proteome</keyword>
<dbReference type="SUPFAM" id="SSF55347">
    <property type="entry name" value="Glyceraldehyde-3-phosphate dehydrogenase-like, C-terminal domain"/>
    <property type="match status" value="1"/>
</dbReference>
<protein>
    <submittedName>
        <fullName evidence="3">Gfo/Idh/MocA family oxidoreductase</fullName>
    </submittedName>
</protein>
<evidence type="ECO:0000256" key="1">
    <source>
        <dbReference type="ARBA" id="ARBA00023002"/>
    </source>
</evidence>
<evidence type="ECO:0000313" key="3">
    <source>
        <dbReference type="EMBL" id="MCX2973061.1"/>
    </source>
</evidence>
<dbReference type="InterPro" id="IPR050463">
    <property type="entry name" value="Gfo/Idh/MocA_oxidrdct_glycsds"/>
</dbReference>
<keyword evidence="1" id="KW-0560">Oxidoreductase</keyword>
<feature type="domain" description="GFO/IDH/MocA-like oxidoreductase" evidence="2">
    <location>
        <begin position="157"/>
        <end position="283"/>
    </location>
</feature>
<dbReference type="EMBL" id="SHNP01000002">
    <property type="protein sequence ID" value="MCX2973061.1"/>
    <property type="molecule type" value="Genomic_DNA"/>
</dbReference>
<evidence type="ECO:0000259" key="2">
    <source>
        <dbReference type="Pfam" id="PF22725"/>
    </source>
</evidence>
<dbReference type="Gene3D" id="3.40.50.720">
    <property type="entry name" value="NAD(P)-binding Rossmann-like Domain"/>
    <property type="match status" value="1"/>
</dbReference>
<organism evidence="3 4">
    <name type="scientific">Candidatus Seongchinamella marina</name>
    <dbReference type="NCBI Taxonomy" id="2518990"/>
    <lineage>
        <taxon>Bacteria</taxon>
        <taxon>Pseudomonadati</taxon>
        <taxon>Pseudomonadota</taxon>
        <taxon>Gammaproteobacteria</taxon>
        <taxon>Cellvibrionales</taxon>
        <taxon>Halieaceae</taxon>
        <taxon>Seongchinamella</taxon>
    </lineage>
</organism>
<comment type="caution">
    <text evidence="3">The sequence shown here is derived from an EMBL/GenBank/DDBJ whole genome shotgun (WGS) entry which is preliminary data.</text>
</comment>
<dbReference type="SUPFAM" id="SSF51735">
    <property type="entry name" value="NAD(P)-binding Rossmann-fold domains"/>
    <property type="match status" value="1"/>
</dbReference>
<dbReference type="Gene3D" id="3.30.360.10">
    <property type="entry name" value="Dihydrodipicolinate Reductase, domain 2"/>
    <property type="match status" value="1"/>
</dbReference>
<evidence type="ECO:0000313" key="4">
    <source>
        <dbReference type="Proteomes" id="UP001143307"/>
    </source>
</evidence>
<dbReference type="InterPro" id="IPR036291">
    <property type="entry name" value="NAD(P)-bd_dom_sf"/>
</dbReference>
<reference evidence="3" key="1">
    <citation type="submission" date="2019-02" db="EMBL/GenBank/DDBJ databases">
        <authorList>
            <person name="Li S.-H."/>
        </authorList>
    </citation>
    <scope>NUCLEOTIDE SEQUENCE</scope>
    <source>
        <strain evidence="3">IMCC8485</strain>
    </source>
</reference>
<name>A0ABT3SSU2_9GAMM</name>
<dbReference type="Pfam" id="PF22725">
    <property type="entry name" value="GFO_IDH_MocA_C3"/>
    <property type="match status" value="1"/>
</dbReference>
<accession>A0ABT3SSU2</accession>
<dbReference type="PANTHER" id="PTHR43818">
    <property type="entry name" value="BCDNA.GH03377"/>
    <property type="match status" value="1"/>
</dbReference>
<gene>
    <name evidence="3" type="ORF">EYC87_05605</name>
</gene>
<dbReference type="Proteomes" id="UP001143307">
    <property type="component" value="Unassembled WGS sequence"/>
</dbReference>
<dbReference type="PANTHER" id="PTHR43818:SF11">
    <property type="entry name" value="BCDNA.GH03377"/>
    <property type="match status" value="1"/>
</dbReference>
<dbReference type="InterPro" id="IPR055170">
    <property type="entry name" value="GFO_IDH_MocA-like_dom"/>
</dbReference>